<evidence type="ECO:0000313" key="3">
    <source>
        <dbReference type="Proteomes" id="UP000315496"/>
    </source>
</evidence>
<comment type="caution">
    <text evidence="2">The sequence shown here is derived from an EMBL/GenBank/DDBJ whole genome shotgun (WGS) entry which is preliminary data.</text>
</comment>
<evidence type="ECO:0000256" key="1">
    <source>
        <dbReference type="SAM" id="SignalP"/>
    </source>
</evidence>
<evidence type="ECO:0000313" key="2">
    <source>
        <dbReference type="EMBL" id="TNJ27862.1"/>
    </source>
</evidence>
<dbReference type="AlphaFoldDB" id="A0A4Z1SPV4"/>
<protein>
    <recommendedName>
        <fullName evidence="4">BPI-like protein</fullName>
    </recommendedName>
</protein>
<feature type="chain" id="PRO_5021297664" description="BPI-like protein" evidence="1">
    <location>
        <begin position="18"/>
        <end position="494"/>
    </location>
</feature>
<dbReference type="OrthoDB" id="10254126at2759"/>
<gene>
    <name evidence="2" type="ORF">GMRT_12670</name>
</gene>
<sequence length="494" mass="55464">MLILLITGAILAKRLCGIDQYYPDAPLSIKNTSLSLRFSERGLEKFCQMGFGSLPSIISSLPSFGIGPIDLGFGTGKVEHFQVKSFDIKEFNVSITDDGYVRVDLSKGLMTIAFDFRLKVMFLEGTVRALFQLTDVFGSLETTLIDHPECFYRYALQSPLRKGILSYEKLVMDFEGLDSLGSTIASLIQGNYQVIDGVVKNVILPAFKDVLMTLITMMFKDDYTQAPSSDNSSYTDTRHLAPIRFIERKAITMWPGYAYVTNETPVNPELYKDFLHEPPISLPNITYTNAEFEVVIDRQAFNSMYYIVHKQDGFTLMNQEVKDTYFKELESSGQDTSFLTGATVDFKCLQSPNMTAIHAAASRTMLHYEYTIHLTNGTDLTGLVSFALKTTVNHSHTRIGDLLTHLHFFLEATRLTNLVLSAGDGHPNSILLPSILDALLKEILVPFFNNLMTTKGVNIRNGNFINYKTLLPLYFPDDQKIVIIGDVQQNPIFA</sequence>
<dbReference type="SUPFAM" id="SSF55394">
    <property type="entry name" value="Bactericidal permeability-increasing protein, BPI"/>
    <property type="match status" value="1"/>
</dbReference>
<keyword evidence="3" id="KW-1185">Reference proteome</keyword>
<feature type="signal peptide" evidence="1">
    <location>
        <begin position="1"/>
        <end position="17"/>
    </location>
</feature>
<reference evidence="2 3" key="1">
    <citation type="submission" date="2019-05" db="EMBL/GenBank/DDBJ databases">
        <title>The compact genome of Giardia muris reveals important steps in the evolution of intestinal protozoan parasites.</title>
        <authorList>
            <person name="Xu F."/>
            <person name="Jimenez-Gonzalez A."/>
            <person name="Einarsson E."/>
            <person name="Astvaldsson A."/>
            <person name="Peirasmaki D."/>
            <person name="Eckmann L."/>
            <person name="Andersson J.O."/>
            <person name="Svard S.G."/>
            <person name="Jerlstrom-Hultqvist J."/>
        </authorList>
    </citation>
    <scope>NUCLEOTIDE SEQUENCE [LARGE SCALE GENOMIC DNA]</scope>
    <source>
        <strain evidence="2 3">Roberts-Thomson</strain>
    </source>
</reference>
<dbReference type="InterPro" id="IPR017943">
    <property type="entry name" value="Bactericidal_perm-incr_a/b_dom"/>
</dbReference>
<accession>A0A4Z1SPV4</accession>
<dbReference type="EMBL" id="VDLU01000003">
    <property type="protein sequence ID" value="TNJ27862.1"/>
    <property type="molecule type" value="Genomic_DNA"/>
</dbReference>
<evidence type="ECO:0008006" key="4">
    <source>
        <dbReference type="Google" id="ProtNLM"/>
    </source>
</evidence>
<dbReference type="GO" id="GO:0008289">
    <property type="term" value="F:lipid binding"/>
    <property type="evidence" value="ECO:0007669"/>
    <property type="project" value="InterPro"/>
</dbReference>
<keyword evidence="1" id="KW-0732">Signal</keyword>
<organism evidence="2 3">
    <name type="scientific">Giardia muris</name>
    <dbReference type="NCBI Taxonomy" id="5742"/>
    <lineage>
        <taxon>Eukaryota</taxon>
        <taxon>Metamonada</taxon>
        <taxon>Diplomonadida</taxon>
        <taxon>Hexamitidae</taxon>
        <taxon>Giardiinae</taxon>
        <taxon>Giardia</taxon>
    </lineage>
</organism>
<dbReference type="VEuPathDB" id="GiardiaDB:GMRT_12670"/>
<dbReference type="Proteomes" id="UP000315496">
    <property type="component" value="Chromosome 3"/>
</dbReference>
<proteinExistence type="predicted"/>
<name>A0A4Z1SPV4_GIAMU</name>